<name>A0A0E2B612_9LEPT</name>
<gene>
    <name evidence="2" type="ORF">LEP1GSC081_2679</name>
</gene>
<feature type="domain" description="AB hydrolase-1" evidence="1">
    <location>
        <begin position="31"/>
        <end position="275"/>
    </location>
</feature>
<dbReference type="RefSeq" id="WP_004764723.1">
    <property type="nucleotide sequence ID" value="NZ_AHMY02000022.1"/>
</dbReference>
<keyword evidence="2" id="KW-0378">Hydrolase</keyword>
<evidence type="ECO:0000259" key="1">
    <source>
        <dbReference type="Pfam" id="PF00561"/>
    </source>
</evidence>
<dbReference type="InterPro" id="IPR000639">
    <property type="entry name" value="Epox_hydrolase-like"/>
</dbReference>
<evidence type="ECO:0000313" key="2">
    <source>
        <dbReference type="EMBL" id="EKO16761.1"/>
    </source>
</evidence>
<dbReference type="SUPFAM" id="SSF53474">
    <property type="entry name" value="alpha/beta-Hydrolases"/>
    <property type="match status" value="1"/>
</dbReference>
<dbReference type="InterPro" id="IPR000073">
    <property type="entry name" value="AB_hydrolase_1"/>
</dbReference>
<dbReference type="Proteomes" id="UP000006253">
    <property type="component" value="Unassembled WGS sequence"/>
</dbReference>
<dbReference type="InterPro" id="IPR050266">
    <property type="entry name" value="AB_hydrolase_sf"/>
</dbReference>
<accession>A0A0E2B612</accession>
<organism evidence="2 3">
    <name type="scientific">Leptospira kirschneri str. H1</name>
    <dbReference type="NCBI Taxonomy" id="1049966"/>
    <lineage>
        <taxon>Bacteria</taxon>
        <taxon>Pseudomonadati</taxon>
        <taxon>Spirochaetota</taxon>
        <taxon>Spirochaetia</taxon>
        <taxon>Leptospirales</taxon>
        <taxon>Leptospiraceae</taxon>
        <taxon>Leptospira</taxon>
    </lineage>
</organism>
<proteinExistence type="predicted"/>
<dbReference type="InterPro" id="IPR029058">
    <property type="entry name" value="AB_hydrolase_fold"/>
</dbReference>
<dbReference type="GO" id="GO:0047372">
    <property type="term" value="F:monoacylglycerol lipase activity"/>
    <property type="evidence" value="ECO:0007669"/>
    <property type="project" value="TreeGrafter"/>
</dbReference>
<reference evidence="2 3" key="1">
    <citation type="submission" date="2012-10" db="EMBL/GenBank/DDBJ databases">
        <authorList>
            <person name="Harkins D.M."/>
            <person name="Durkin A.S."/>
            <person name="Brinkac L.M."/>
            <person name="Selengut J.D."/>
            <person name="Sanka R."/>
            <person name="DePew J."/>
            <person name="Purushe J."/>
            <person name="Peacock S.J."/>
            <person name="Thaipadungpanit J."/>
            <person name="Wuthiekanun V.W."/>
            <person name="Day N.P."/>
            <person name="Vinetz J.M."/>
            <person name="Sutton G.G."/>
            <person name="Nelson W.C."/>
            <person name="Fouts D.E."/>
        </authorList>
    </citation>
    <scope>NUCLEOTIDE SEQUENCE [LARGE SCALE GENOMIC DNA]</scope>
    <source>
        <strain evidence="2 3">H1</strain>
    </source>
</reference>
<comment type="caution">
    <text evidence="2">The sequence shown here is derived from an EMBL/GenBank/DDBJ whole genome shotgun (WGS) entry which is preliminary data.</text>
</comment>
<dbReference type="Gene3D" id="3.40.50.1820">
    <property type="entry name" value="alpha/beta hydrolase"/>
    <property type="match status" value="1"/>
</dbReference>
<evidence type="ECO:0000313" key="3">
    <source>
        <dbReference type="Proteomes" id="UP000006253"/>
    </source>
</evidence>
<dbReference type="AlphaFoldDB" id="A0A0E2B612"/>
<sequence>MSLEKWKQSGEYFSYQNWKIFSKEEGKGENILLIHGFPTASFDWEKIWRPLSKNRRVIALDLLGFGFSSKPKIDYSIFLQADIIEKLLSDKGIIETKILAHDLGDTVTQELLARFIDRKKSGKKGLKIQTITLLNGGIFPESHRPKFIQKLLHSPLGWVLSKFMNRKSFQKSFSSVFGINTKPSLEELDQFWELVSFDGGEKIAYKLIRYMQERKINRSRWVGALLNSPIPIRMINGIEDPISGINIVKRYKELVPSADIVELSGIGHYPQVEAPDQVLKSIL</sequence>
<dbReference type="PRINTS" id="PR00412">
    <property type="entry name" value="EPOXHYDRLASE"/>
</dbReference>
<dbReference type="Pfam" id="PF00561">
    <property type="entry name" value="Abhydrolase_1"/>
    <property type="match status" value="1"/>
</dbReference>
<dbReference type="GO" id="GO:0046464">
    <property type="term" value="P:acylglycerol catabolic process"/>
    <property type="evidence" value="ECO:0007669"/>
    <property type="project" value="TreeGrafter"/>
</dbReference>
<dbReference type="GO" id="GO:0016020">
    <property type="term" value="C:membrane"/>
    <property type="evidence" value="ECO:0007669"/>
    <property type="project" value="TreeGrafter"/>
</dbReference>
<dbReference type="PANTHER" id="PTHR43798">
    <property type="entry name" value="MONOACYLGLYCEROL LIPASE"/>
    <property type="match status" value="1"/>
</dbReference>
<dbReference type="EMBL" id="AHMY02000022">
    <property type="protein sequence ID" value="EKO16761.1"/>
    <property type="molecule type" value="Genomic_DNA"/>
</dbReference>
<dbReference type="PANTHER" id="PTHR43798:SF33">
    <property type="entry name" value="HYDROLASE, PUTATIVE (AFU_ORTHOLOGUE AFUA_2G14860)-RELATED"/>
    <property type="match status" value="1"/>
</dbReference>
<protein>
    <submittedName>
        <fullName evidence="2">Alpha/beta hydrolase family protein</fullName>
    </submittedName>
</protein>